<evidence type="ECO:0000313" key="2">
    <source>
        <dbReference type="EMBL" id="KAK7410372.1"/>
    </source>
</evidence>
<reference evidence="2 3" key="1">
    <citation type="submission" date="2024-01" db="EMBL/GenBank/DDBJ databases">
        <title>The genomes of 5 underutilized Papilionoideae crops provide insights into root nodulation and disease resistanc.</title>
        <authorList>
            <person name="Jiang F."/>
        </authorList>
    </citation>
    <scope>NUCLEOTIDE SEQUENCE [LARGE SCALE GENOMIC DNA]</scope>
    <source>
        <strain evidence="2">DUOXIRENSHENG_FW03</strain>
        <tissue evidence="2">Leaves</tissue>
    </source>
</reference>
<feature type="signal peptide" evidence="1">
    <location>
        <begin position="1"/>
        <end position="25"/>
    </location>
</feature>
<dbReference type="AlphaFoldDB" id="A0AAN9XV13"/>
<gene>
    <name evidence="2" type="ORF">VNO78_01105</name>
</gene>
<comment type="caution">
    <text evidence="2">The sequence shown here is derived from an EMBL/GenBank/DDBJ whole genome shotgun (WGS) entry which is preliminary data.</text>
</comment>
<accession>A0AAN9XV13</accession>
<sequence>MGSRGVAFTALFLSINLLFFSMVTSQPVLPLPPNPNNSEICSIAKATPVSCFGQSRILAQALLVFILEQILKPSTVMLPVPVPVPGTVPVPLPPSQAISQYLDILFNVTCGINTTGLA</sequence>
<proteinExistence type="predicted"/>
<organism evidence="2 3">
    <name type="scientific">Psophocarpus tetragonolobus</name>
    <name type="common">Winged bean</name>
    <name type="synonym">Dolichos tetragonolobus</name>
    <dbReference type="NCBI Taxonomy" id="3891"/>
    <lineage>
        <taxon>Eukaryota</taxon>
        <taxon>Viridiplantae</taxon>
        <taxon>Streptophyta</taxon>
        <taxon>Embryophyta</taxon>
        <taxon>Tracheophyta</taxon>
        <taxon>Spermatophyta</taxon>
        <taxon>Magnoliopsida</taxon>
        <taxon>eudicotyledons</taxon>
        <taxon>Gunneridae</taxon>
        <taxon>Pentapetalae</taxon>
        <taxon>rosids</taxon>
        <taxon>fabids</taxon>
        <taxon>Fabales</taxon>
        <taxon>Fabaceae</taxon>
        <taxon>Papilionoideae</taxon>
        <taxon>50 kb inversion clade</taxon>
        <taxon>NPAAA clade</taxon>
        <taxon>indigoferoid/millettioid clade</taxon>
        <taxon>Phaseoleae</taxon>
        <taxon>Psophocarpus</taxon>
    </lineage>
</organism>
<evidence type="ECO:0000256" key="1">
    <source>
        <dbReference type="SAM" id="SignalP"/>
    </source>
</evidence>
<keyword evidence="3" id="KW-1185">Reference proteome</keyword>
<feature type="chain" id="PRO_5042940079" evidence="1">
    <location>
        <begin position="26"/>
        <end position="118"/>
    </location>
</feature>
<dbReference type="EMBL" id="JAYMYS010000001">
    <property type="protein sequence ID" value="KAK7410372.1"/>
    <property type="molecule type" value="Genomic_DNA"/>
</dbReference>
<evidence type="ECO:0000313" key="3">
    <source>
        <dbReference type="Proteomes" id="UP001386955"/>
    </source>
</evidence>
<keyword evidence="1" id="KW-0732">Signal</keyword>
<protein>
    <submittedName>
        <fullName evidence="2">Uncharacterized protein</fullName>
    </submittedName>
</protein>
<name>A0AAN9XV13_PSOTE</name>
<dbReference type="Proteomes" id="UP001386955">
    <property type="component" value="Unassembled WGS sequence"/>
</dbReference>